<evidence type="ECO:0000256" key="3">
    <source>
        <dbReference type="ARBA" id="ARBA00051915"/>
    </source>
</evidence>
<evidence type="ECO:0000313" key="9">
    <source>
        <dbReference type="Proteomes" id="UP000628017"/>
    </source>
</evidence>
<protein>
    <recommendedName>
        <fullName evidence="5">3-methylmercaptopropionyl-CoA ligase</fullName>
        <ecNumber evidence="4">6.2.1.44</ecNumber>
    </recommendedName>
</protein>
<dbReference type="FunFam" id="3.30.300.30:FF:000008">
    <property type="entry name" value="2,3-dihydroxybenzoate-AMP ligase"/>
    <property type="match status" value="1"/>
</dbReference>
<dbReference type="InterPro" id="IPR000873">
    <property type="entry name" value="AMP-dep_synth/lig_dom"/>
</dbReference>
<evidence type="ECO:0000256" key="4">
    <source>
        <dbReference type="ARBA" id="ARBA00066616"/>
    </source>
</evidence>
<keyword evidence="2" id="KW-0436">Ligase</keyword>
<dbReference type="InterPro" id="IPR025110">
    <property type="entry name" value="AMP-bd_C"/>
</dbReference>
<reference evidence="8" key="2">
    <citation type="submission" date="2020-09" db="EMBL/GenBank/DDBJ databases">
        <authorList>
            <person name="Sun Q."/>
            <person name="Zhou Y."/>
        </authorList>
    </citation>
    <scope>NUCLEOTIDE SEQUENCE</scope>
    <source>
        <strain evidence="8">CGMCC 1.15880</strain>
    </source>
</reference>
<comment type="catalytic activity">
    <reaction evidence="3">
        <text>3-(methylsulfanyl)propanoate + ATP + CoA = 3-(methylsulfanyl)propanoyl-CoA + AMP + diphosphate</text>
        <dbReference type="Rhea" id="RHEA:43052"/>
        <dbReference type="ChEBI" id="CHEBI:30616"/>
        <dbReference type="ChEBI" id="CHEBI:33019"/>
        <dbReference type="ChEBI" id="CHEBI:49016"/>
        <dbReference type="ChEBI" id="CHEBI:57287"/>
        <dbReference type="ChEBI" id="CHEBI:82815"/>
        <dbReference type="ChEBI" id="CHEBI:456215"/>
        <dbReference type="EC" id="6.2.1.44"/>
    </reaction>
    <physiologicalReaction direction="left-to-right" evidence="3">
        <dbReference type="Rhea" id="RHEA:43053"/>
    </physiologicalReaction>
</comment>
<dbReference type="Gene3D" id="3.30.300.30">
    <property type="match status" value="1"/>
</dbReference>
<dbReference type="PANTHER" id="PTHR43201:SF5">
    <property type="entry name" value="MEDIUM-CHAIN ACYL-COA LIGASE ACSF2, MITOCHONDRIAL"/>
    <property type="match status" value="1"/>
</dbReference>
<dbReference type="InterPro" id="IPR020459">
    <property type="entry name" value="AMP-binding"/>
</dbReference>
<dbReference type="InterPro" id="IPR045851">
    <property type="entry name" value="AMP-bd_C_sf"/>
</dbReference>
<evidence type="ECO:0000259" key="7">
    <source>
        <dbReference type="Pfam" id="PF13193"/>
    </source>
</evidence>
<dbReference type="Pfam" id="PF00501">
    <property type="entry name" value="AMP-binding"/>
    <property type="match status" value="1"/>
</dbReference>
<dbReference type="RefSeq" id="WP_188677025.1">
    <property type="nucleotide sequence ID" value="NZ_BMKA01000004.1"/>
</dbReference>
<comment type="similarity">
    <text evidence="1">Belongs to the ATP-dependent AMP-binding enzyme family.</text>
</comment>
<reference evidence="8" key="1">
    <citation type="journal article" date="2014" name="Int. J. Syst. Evol. Microbiol.">
        <title>Complete genome sequence of Corynebacterium casei LMG S-19264T (=DSM 44701T), isolated from a smear-ripened cheese.</title>
        <authorList>
            <consortium name="US DOE Joint Genome Institute (JGI-PGF)"/>
            <person name="Walter F."/>
            <person name="Albersmeier A."/>
            <person name="Kalinowski J."/>
            <person name="Ruckert C."/>
        </authorList>
    </citation>
    <scope>NUCLEOTIDE SEQUENCE</scope>
    <source>
        <strain evidence="8">CGMCC 1.15880</strain>
    </source>
</reference>
<sequence length="499" mass="55261">MNLAHWLHQTARARPTRPAILLGEVLHATYEEFAAQSCAIGQHLATHYNIQKGDRVALFTRNCAEYLEILYGVLWIGAVIVPINHKLHPREAAWIIKNAKASLAVTETGAEFGDEVPLPCPELGLDAFRTLPRDRYQPPQPVEPEDVAWLFYTSGTTGRPKGVMITHKNIHAMVGSYTLDVDQVFPDDVSLYAAPMSHGAGLYNFQFVRAGACHLIPPSQGFDPAEIATLGQRFGNLVFFAAPTMIKRLVEHAKAEGYDGTGNRTIIYGGGPMYLADIDQALDVLGPKFVQIYGQGESPMTITALPRDLVADRTHPDAKARRMSVGFAQSCVSLRVVDEAMNDLPCGETGEIILRGDSVMAGYWDNEEATRKTLHEGWLKTGDMGRLDDDGFLTLTDRSKDVIISGGSNIYPREVEEVLLGHPDVFEVSVVGATDDEWGEIVVAFIVFEHGKNRDTEELDQWCKAQIASFKKPKRYEIVNALPKNSYGKVLKTELRQRL</sequence>
<comment type="caution">
    <text evidence="8">The sequence shown here is derived from an EMBL/GenBank/DDBJ whole genome shotgun (WGS) entry which is preliminary data.</text>
</comment>
<dbReference type="EMBL" id="BMKA01000004">
    <property type="protein sequence ID" value="GGA26788.1"/>
    <property type="molecule type" value="Genomic_DNA"/>
</dbReference>
<evidence type="ECO:0000256" key="2">
    <source>
        <dbReference type="ARBA" id="ARBA00022598"/>
    </source>
</evidence>
<dbReference type="InterPro" id="IPR020845">
    <property type="entry name" value="AMP-binding_CS"/>
</dbReference>
<dbReference type="PRINTS" id="PR00154">
    <property type="entry name" value="AMPBINDING"/>
</dbReference>
<name>A0A916R1G2_9RHOB</name>
<accession>A0A916R1G2</accession>
<gene>
    <name evidence="8" type="ORF">GCM10011498_29720</name>
</gene>
<evidence type="ECO:0000313" key="8">
    <source>
        <dbReference type="EMBL" id="GGA26788.1"/>
    </source>
</evidence>
<dbReference type="GO" id="GO:0006631">
    <property type="term" value="P:fatty acid metabolic process"/>
    <property type="evidence" value="ECO:0007669"/>
    <property type="project" value="TreeGrafter"/>
</dbReference>
<dbReference type="Proteomes" id="UP000628017">
    <property type="component" value="Unassembled WGS sequence"/>
</dbReference>
<feature type="domain" description="AMP-binding enzyme C-terminal" evidence="7">
    <location>
        <begin position="414"/>
        <end position="489"/>
    </location>
</feature>
<dbReference type="AlphaFoldDB" id="A0A916R1G2"/>
<evidence type="ECO:0000256" key="1">
    <source>
        <dbReference type="ARBA" id="ARBA00006432"/>
    </source>
</evidence>
<dbReference type="GO" id="GO:0031956">
    <property type="term" value="F:medium-chain fatty acid-CoA ligase activity"/>
    <property type="evidence" value="ECO:0007669"/>
    <property type="project" value="TreeGrafter"/>
</dbReference>
<dbReference type="EC" id="6.2.1.44" evidence="4"/>
<dbReference type="InterPro" id="IPR042099">
    <property type="entry name" value="ANL_N_sf"/>
</dbReference>
<evidence type="ECO:0000259" key="6">
    <source>
        <dbReference type="Pfam" id="PF00501"/>
    </source>
</evidence>
<keyword evidence="9" id="KW-1185">Reference proteome</keyword>
<feature type="domain" description="AMP-dependent synthetase/ligase" evidence="6">
    <location>
        <begin position="8"/>
        <end position="364"/>
    </location>
</feature>
<dbReference type="Pfam" id="PF13193">
    <property type="entry name" value="AMP-binding_C"/>
    <property type="match status" value="1"/>
</dbReference>
<dbReference type="Gene3D" id="3.40.50.12780">
    <property type="entry name" value="N-terminal domain of ligase-like"/>
    <property type="match status" value="1"/>
</dbReference>
<organism evidence="8 9">
    <name type="scientific">Neptunicoccus cionae</name>
    <dbReference type="NCBI Taxonomy" id="2035344"/>
    <lineage>
        <taxon>Bacteria</taxon>
        <taxon>Pseudomonadati</taxon>
        <taxon>Pseudomonadota</taxon>
        <taxon>Alphaproteobacteria</taxon>
        <taxon>Rhodobacterales</taxon>
        <taxon>Paracoccaceae</taxon>
        <taxon>Neptunicoccus</taxon>
    </lineage>
</organism>
<dbReference type="SUPFAM" id="SSF56801">
    <property type="entry name" value="Acetyl-CoA synthetase-like"/>
    <property type="match status" value="1"/>
</dbReference>
<evidence type="ECO:0000256" key="5">
    <source>
        <dbReference type="ARBA" id="ARBA00067668"/>
    </source>
</evidence>
<proteinExistence type="inferred from homology"/>
<dbReference type="PROSITE" id="PS00455">
    <property type="entry name" value="AMP_BINDING"/>
    <property type="match status" value="1"/>
</dbReference>
<dbReference type="PANTHER" id="PTHR43201">
    <property type="entry name" value="ACYL-COA SYNTHETASE"/>
    <property type="match status" value="1"/>
</dbReference>